<comment type="caution">
    <text evidence="2">The sequence shown here is derived from an EMBL/GenBank/DDBJ whole genome shotgun (WGS) entry which is preliminary data.</text>
</comment>
<dbReference type="SUPFAM" id="SSF54495">
    <property type="entry name" value="UBC-like"/>
    <property type="match status" value="1"/>
</dbReference>
<sequence length="342" mass="37433">MDDEKDALEAIYQEEFEILADGTWRIGLPEHGCKVKVKVDSRYPDQAAPKAALEFDPWPAHGTALAQRMEMELPPLWSPGESCIYQWVEHVREALAAMEDSPAEAEAASVEAQELKPSSVPLSPEMRSAVGPSLCSAGFSDFSGVFAESERGVTVEVGEELSITVDGVDAEDLMDWASMQLTADPENFGARLLEWVTAQRSAEPGFLEDEDTQDTGPDFLPSADELGVRRDRPLLVYTWGKALRKAAPGDSEHNFNAGILNGRGGGADLKSMNGLWDEVQSNVASCGLFPRWISMVCAKVEHSDLKCISINCTKGRHRSVAAAEILKKTYYPNATVKHLTIY</sequence>
<organism evidence="2">
    <name type="scientific">Cladocopium goreaui</name>
    <dbReference type="NCBI Taxonomy" id="2562237"/>
    <lineage>
        <taxon>Eukaryota</taxon>
        <taxon>Sar</taxon>
        <taxon>Alveolata</taxon>
        <taxon>Dinophyceae</taxon>
        <taxon>Suessiales</taxon>
        <taxon>Symbiodiniaceae</taxon>
        <taxon>Cladocopium</taxon>
    </lineage>
</organism>
<dbReference type="CDD" id="cd11605">
    <property type="entry name" value="RWD_DRWD_ELF-like"/>
    <property type="match status" value="1"/>
</dbReference>
<dbReference type="EMBL" id="CAMXCT030006744">
    <property type="protein sequence ID" value="CAL4806652.1"/>
    <property type="molecule type" value="Genomic_DNA"/>
</dbReference>
<reference evidence="2" key="1">
    <citation type="submission" date="2022-10" db="EMBL/GenBank/DDBJ databases">
        <authorList>
            <person name="Chen Y."/>
            <person name="Dougan E. K."/>
            <person name="Chan C."/>
            <person name="Rhodes N."/>
            <person name="Thang M."/>
        </authorList>
    </citation>
    <scope>NUCLEOTIDE SEQUENCE</scope>
</reference>
<name>A0A9P1GR57_9DINO</name>
<dbReference type="EMBL" id="CAMXCT010006744">
    <property type="protein sequence ID" value="CAI4019340.1"/>
    <property type="molecule type" value="Genomic_DNA"/>
</dbReference>
<evidence type="ECO:0000313" key="2">
    <source>
        <dbReference type="EMBL" id="CAI4019340.1"/>
    </source>
</evidence>
<dbReference type="Pfam" id="PF05773">
    <property type="entry name" value="RWD"/>
    <property type="match status" value="1"/>
</dbReference>
<dbReference type="AlphaFoldDB" id="A0A9P1GR57"/>
<protein>
    <submittedName>
        <fullName evidence="4">Ribonucleoside-diphosphate reductase</fullName>
    </submittedName>
</protein>
<dbReference type="Proteomes" id="UP001152797">
    <property type="component" value="Unassembled WGS sequence"/>
</dbReference>
<gene>
    <name evidence="2" type="ORF">C1SCF055_LOCUS43845</name>
</gene>
<dbReference type="Gene3D" id="3.10.110.10">
    <property type="entry name" value="Ubiquitin Conjugating Enzyme"/>
    <property type="match status" value="1"/>
</dbReference>
<dbReference type="EMBL" id="CAMXCT020006744">
    <property type="protein sequence ID" value="CAL1172715.1"/>
    <property type="molecule type" value="Genomic_DNA"/>
</dbReference>
<reference evidence="3" key="2">
    <citation type="submission" date="2024-04" db="EMBL/GenBank/DDBJ databases">
        <authorList>
            <person name="Chen Y."/>
            <person name="Shah S."/>
            <person name="Dougan E. K."/>
            <person name="Thang M."/>
            <person name="Chan C."/>
        </authorList>
    </citation>
    <scope>NUCLEOTIDE SEQUENCE [LARGE SCALE GENOMIC DNA]</scope>
</reference>
<dbReference type="OrthoDB" id="426198at2759"/>
<evidence type="ECO:0000313" key="3">
    <source>
        <dbReference type="EMBL" id="CAL1172715.1"/>
    </source>
</evidence>
<keyword evidence="5" id="KW-1185">Reference proteome</keyword>
<evidence type="ECO:0000259" key="1">
    <source>
        <dbReference type="PROSITE" id="PS50908"/>
    </source>
</evidence>
<dbReference type="InterPro" id="IPR016135">
    <property type="entry name" value="UBQ-conjugating_enzyme/RWD"/>
</dbReference>
<accession>A0A9P1GR57</accession>
<proteinExistence type="predicted"/>
<evidence type="ECO:0000313" key="5">
    <source>
        <dbReference type="Proteomes" id="UP001152797"/>
    </source>
</evidence>
<evidence type="ECO:0000313" key="4">
    <source>
        <dbReference type="EMBL" id="CAL4806652.1"/>
    </source>
</evidence>
<feature type="domain" description="RWD" evidence="1">
    <location>
        <begin position="3"/>
        <end position="98"/>
    </location>
</feature>
<dbReference type="PROSITE" id="PS50908">
    <property type="entry name" value="RWD"/>
    <property type="match status" value="1"/>
</dbReference>
<dbReference type="InterPro" id="IPR006575">
    <property type="entry name" value="RWD_dom"/>
</dbReference>